<comment type="caution">
    <text evidence="1">The sequence shown here is derived from an EMBL/GenBank/DDBJ whole genome shotgun (WGS) entry which is preliminary data.</text>
</comment>
<evidence type="ECO:0000313" key="1">
    <source>
        <dbReference type="EMBL" id="PKD20861.1"/>
    </source>
</evidence>
<name>A0A2N0U1J1_9FLAO</name>
<sequence>MFFPLEIIGLAFMYFNLISLENEAIKKGKLFKLEKNLRSPCFHQVDKIENKKSISSRDHREEK</sequence>
<dbReference type="Proteomes" id="UP000232673">
    <property type="component" value="Unassembled WGS sequence"/>
</dbReference>
<reference evidence="1 2" key="1">
    <citation type="submission" date="2015-10" db="EMBL/GenBank/DDBJ databases">
        <title>Draft genome sequence of Salegentibacter salinarum KCTC 12975.</title>
        <authorList>
            <person name="Lin W."/>
            <person name="Zheng Q."/>
        </authorList>
    </citation>
    <scope>NUCLEOTIDE SEQUENCE [LARGE SCALE GENOMIC DNA]</scope>
    <source>
        <strain evidence="1 2">KCTC 12975</strain>
    </source>
</reference>
<accession>A0A2N0U1J1</accession>
<dbReference type="AlphaFoldDB" id="A0A2N0U1J1"/>
<keyword evidence="2" id="KW-1185">Reference proteome</keyword>
<protein>
    <submittedName>
        <fullName evidence="1">Uncharacterized protein</fullName>
    </submittedName>
</protein>
<proteinExistence type="predicted"/>
<organism evidence="1 2">
    <name type="scientific">Salegentibacter salinarum</name>
    <dbReference type="NCBI Taxonomy" id="447422"/>
    <lineage>
        <taxon>Bacteria</taxon>
        <taxon>Pseudomonadati</taxon>
        <taxon>Bacteroidota</taxon>
        <taxon>Flavobacteriia</taxon>
        <taxon>Flavobacteriales</taxon>
        <taxon>Flavobacteriaceae</taxon>
        <taxon>Salegentibacter</taxon>
    </lineage>
</organism>
<gene>
    <name evidence="1" type="ORF">APR41_12535</name>
</gene>
<evidence type="ECO:0000313" key="2">
    <source>
        <dbReference type="Proteomes" id="UP000232673"/>
    </source>
</evidence>
<dbReference type="EMBL" id="LKTS01000003">
    <property type="protein sequence ID" value="PKD20861.1"/>
    <property type="molecule type" value="Genomic_DNA"/>
</dbReference>